<dbReference type="RefSeq" id="WP_330931743.1">
    <property type="nucleotide sequence ID" value="NZ_CP119075.1"/>
</dbReference>
<feature type="transmembrane region" description="Helical" evidence="1">
    <location>
        <begin position="273"/>
        <end position="290"/>
    </location>
</feature>
<feature type="transmembrane region" description="Helical" evidence="1">
    <location>
        <begin position="237"/>
        <end position="261"/>
    </location>
</feature>
<feature type="transmembrane region" description="Helical" evidence="1">
    <location>
        <begin position="369"/>
        <end position="387"/>
    </location>
</feature>
<accession>A0AAE9ZZ14</accession>
<feature type="transmembrane region" description="Helical" evidence="1">
    <location>
        <begin position="93"/>
        <end position="111"/>
    </location>
</feature>
<dbReference type="Proteomes" id="UP001218638">
    <property type="component" value="Chromosome"/>
</dbReference>
<evidence type="ECO:0000313" key="5">
    <source>
        <dbReference type="Proteomes" id="UP001218638"/>
    </source>
</evidence>
<keyword evidence="1" id="KW-0472">Membrane</keyword>
<feature type="domain" description="DUF4010" evidence="3">
    <location>
        <begin position="184"/>
        <end position="393"/>
    </location>
</feature>
<feature type="transmembrane region" description="Helical" evidence="1">
    <location>
        <begin position="146"/>
        <end position="165"/>
    </location>
</feature>
<feature type="transmembrane region" description="Helical" evidence="1">
    <location>
        <begin position="310"/>
        <end position="329"/>
    </location>
</feature>
<evidence type="ECO:0000259" key="2">
    <source>
        <dbReference type="Pfam" id="PF02308"/>
    </source>
</evidence>
<dbReference type="InterPro" id="IPR049177">
    <property type="entry name" value="MgtC_SapB_SrpB_YhiD_N"/>
</dbReference>
<keyword evidence="1" id="KW-1133">Transmembrane helix</keyword>
<reference evidence="4" key="1">
    <citation type="submission" date="2023-03" db="EMBL/GenBank/DDBJ databases">
        <title>Lomoglobus Profundus gen. nov., sp. nov., a novel member of the phylum Verrucomicrobia, isolated from deep-marine sediment of South China Sea.</title>
        <authorList>
            <person name="Ahmad T."/>
            <person name="Ishaq S.E."/>
            <person name="Wang F."/>
        </authorList>
    </citation>
    <scope>NUCLEOTIDE SEQUENCE</scope>
    <source>
        <strain evidence="4">LMO-M01</strain>
    </source>
</reference>
<dbReference type="AlphaFoldDB" id="A0AAE9ZZ14"/>
<evidence type="ECO:0000256" key="1">
    <source>
        <dbReference type="SAM" id="Phobius"/>
    </source>
</evidence>
<dbReference type="EMBL" id="CP119075">
    <property type="protein sequence ID" value="WED63067.1"/>
    <property type="molecule type" value="Genomic_DNA"/>
</dbReference>
<proteinExistence type="predicted"/>
<gene>
    <name evidence="4" type="ORF">PXH66_12065</name>
</gene>
<feature type="domain" description="MgtC/SapB/SrpB/YhiD N-terminal" evidence="2">
    <location>
        <begin position="9"/>
        <end position="136"/>
    </location>
</feature>
<organism evidence="4 5">
    <name type="scientific">Synoicihabitans lomoniglobus</name>
    <dbReference type="NCBI Taxonomy" id="2909285"/>
    <lineage>
        <taxon>Bacteria</taxon>
        <taxon>Pseudomonadati</taxon>
        <taxon>Verrucomicrobiota</taxon>
        <taxon>Opitutia</taxon>
        <taxon>Opitutales</taxon>
        <taxon>Opitutaceae</taxon>
        <taxon>Synoicihabitans</taxon>
    </lineage>
</organism>
<evidence type="ECO:0000313" key="4">
    <source>
        <dbReference type="EMBL" id="WED63067.1"/>
    </source>
</evidence>
<feature type="transmembrane region" description="Helical" evidence="1">
    <location>
        <begin position="177"/>
        <end position="197"/>
    </location>
</feature>
<name>A0AAE9ZZ14_9BACT</name>
<evidence type="ECO:0000259" key="3">
    <source>
        <dbReference type="Pfam" id="PF13194"/>
    </source>
</evidence>
<dbReference type="InterPro" id="IPR025105">
    <property type="entry name" value="DUF4010"/>
</dbReference>
<keyword evidence="1" id="KW-0812">Transmembrane</keyword>
<dbReference type="PANTHER" id="PTHR39084:SF1">
    <property type="entry name" value="DUF4010 DOMAIN-CONTAINING PROTEIN"/>
    <property type="match status" value="1"/>
</dbReference>
<protein>
    <submittedName>
        <fullName evidence="4">MgtC/SapB family protein</fullName>
    </submittedName>
</protein>
<dbReference type="PANTHER" id="PTHR39084">
    <property type="entry name" value="MEMBRANE PROTEIN-RELATED"/>
    <property type="match status" value="1"/>
</dbReference>
<sequence>MPLTLAAIAASAGLGALVGLIRQWSEQTKNEATDGPSIDFGGVRTHTFWGVLGCLGGAATERAAWALPVIIAAIASHQIVFRWRGPVPGNGGGTSFAAMLLTILAGTLVAWDLTQAAVLVTTLTMVTLGLKQPIHNWTRKFTAEDVRAALQFVAITGVVLPLVPNRAMGPFDGFNPYSTWLMVVLISGVGFAGYVAMRLFGTKSGVFVTSLLGGLASSTATTLAFSRRSKEDPDLSIHYAFAISTACTVMVPRVIAVIAVLNAPLAMAVAKPLLLMTLPAIVFGAWYAFRPSAGSSVASPSMNNPLSLRTSVKFALLYALFAFLVKAVTQLDLQSGLLPLSFISGLTDMDAIALSMADSQRGDGLPLSLAVNAIVMGAIANALLKAGMAVSLGSRPLRLPVGLVLGATAVVGAVTIGLN</sequence>
<dbReference type="Pfam" id="PF13194">
    <property type="entry name" value="DUF4010"/>
    <property type="match status" value="1"/>
</dbReference>
<keyword evidence="5" id="KW-1185">Reference proteome</keyword>
<feature type="transmembrane region" description="Helical" evidence="1">
    <location>
        <begin position="399"/>
        <end position="418"/>
    </location>
</feature>
<feature type="transmembrane region" description="Helical" evidence="1">
    <location>
        <begin position="204"/>
        <end position="225"/>
    </location>
</feature>
<feature type="transmembrane region" description="Helical" evidence="1">
    <location>
        <begin position="63"/>
        <end position="81"/>
    </location>
</feature>
<dbReference type="Pfam" id="PF02308">
    <property type="entry name" value="MgtC"/>
    <property type="match status" value="1"/>
</dbReference>
<dbReference type="KEGG" id="slom:PXH66_12065"/>